<dbReference type="Pfam" id="PF05673">
    <property type="entry name" value="DUF815"/>
    <property type="match status" value="1"/>
</dbReference>
<sequence>MVSVDLENMLVCRSILKDKLVQELMASGSEPDNLALSHAFAGHLVEKAENEGWSGNLIRALFLHLLSQEGCLAAKMAEASKGAIGDSLKKAFVHDIKKLMPLLFNRASSIVNISILDDYIPSIPYTLEATAFLEKQLEGCNTPETVADAFLVFYRKYGYGEIASHQAFSWDSKHQKLKGIRHFEAMDFADIIAYKRQKEQLINNTLAFINKKPANNVLLVGARGTGKSSGVKALAKAYYSQGLRLLQMQKTQLNELPKIMATLRQYASKRFIIFFDDLSFEESDSDYKYLKSAIEGGVESCPENVLIYATSNRRHLIRETWRDRVDGQDELFRNDSINETISLSDRFGLIITYLEPTQDEYLDIIDHFLSQEGIHLEREELRILGHQWNLEHSGRSGRSARQFVTHYLGQMK</sequence>
<accession>A0A0B2K296</accession>
<dbReference type="AlphaFoldDB" id="A0A0B2K296"/>
<dbReference type="PANTHER" id="PTHR42935">
    <property type="entry name" value="SLR0930 PROTEIN"/>
    <property type="match status" value="1"/>
</dbReference>
<gene>
    <name evidence="1" type="ORF">NZ47_01910</name>
</gene>
<dbReference type="Proteomes" id="UP000030993">
    <property type="component" value="Unassembled WGS sequence"/>
</dbReference>
<proteinExistence type="predicted"/>
<comment type="caution">
    <text evidence="1">The sequence shown here is derived from an EMBL/GenBank/DDBJ whole genome shotgun (WGS) entry which is preliminary data.</text>
</comment>
<protein>
    <submittedName>
        <fullName evidence="1">Type I restriction-modification system, M subunit</fullName>
    </submittedName>
</protein>
<name>A0A0B2K296_9FIRM</name>
<keyword evidence="2" id="KW-1185">Reference proteome</keyword>
<reference evidence="1 2" key="1">
    <citation type="journal article" date="2013" name="PLoS ONE">
        <title>Identification and characterization of three novel lipases belonging to families II and V from Anaerovibrio lipolyticus 5ST.</title>
        <authorList>
            <person name="Prive F."/>
            <person name="Kaderbhai N.N."/>
            <person name="Girdwood S."/>
            <person name="Worgan H.J."/>
            <person name="Pinloche E."/>
            <person name="Scollan N.D."/>
            <person name="Huws S.A."/>
            <person name="Newbold C.J."/>
        </authorList>
    </citation>
    <scope>NUCLEOTIDE SEQUENCE [LARGE SCALE GENOMIC DNA]</scope>
    <source>
        <strain evidence="1 2">5S</strain>
    </source>
</reference>
<evidence type="ECO:0000313" key="2">
    <source>
        <dbReference type="Proteomes" id="UP000030993"/>
    </source>
</evidence>
<dbReference type="RefSeq" id="WP_039206013.1">
    <property type="nucleotide sequence ID" value="NZ_JSCE01000037.1"/>
</dbReference>
<dbReference type="Gene3D" id="3.40.50.300">
    <property type="entry name" value="P-loop containing nucleotide triphosphate hydrolases"/>
    <property type="match status" value="1"/>
</dbReference>
<organism evidence="1 2">
    <name type="scientific">Anaerovibrio lipolyticus</name>
    <dbReference type="NCBI Taxonomy" id="82374"/>
    <lineage>
        <taxon>Bacteria</taxon>
        <taxon>Bacillati</taxon>
        <taxon>Bacillota</taxon>
        <taxon>Negativicutes</taxon>
        <taxon>Selenomonadales</taxon>
        <taxon>Selenomonadaceae</taxon>
        <taxon>Anaerovibrio</taxon>
    </lineage>
</organism>
<dbReference type="EMBL" id="JSCE01000037">
    <property type="protein sequence ID" value="KHM52901.1"/>
    <property type="molecule type" value="Genomic_DNA"/>
</dbReference>
<evidence type="ECO:0000313" key="1">
    <source>
        <dbReference type="EMBL" id="KHM52901.1"/>
    </source>
</evidence>
<dbReference type="STRING" id="82374.NZ47_01910"/>
<dbReference type="InterPro" id="IPR008533">
    <property type="entry name" value="DUF815"/>
</dbReference>
<dbReference type="eggNOG" id="COG2607">
    <property type="taxonomic scope" value="Bacteria"/>
</dbReference>
<dbReference type="SUPFAM" id="SSF52540">
    <property type="entry name" value="P-loop containing nucleoside triphosphate hydrolases"/>
    <property type="match status" value="1"/>
</dbReference>
<dbReference type="InterPro" id="IPR027417">
    <property type="entry name" value="P-loop_NTPase"/>
</dbReference>
<dbReference type="PANTHER" id="PTHR42935:SF1">
    <property type="entry name" value="SLR0930 PROTEIN"/>
    <property type="match status" value="1"/>
</dbReference>